<organism evidence="2 3">
    <name type="scientific">Tectimicrobiota bacterium</name>
    <dbReference type="NCBI Taxonomy" id="2528274"/>
    <lineage>
        <taxon>Bacteria</taxon>
        <taxon>Pseudomonadati</taxon>
        <taxon>Nitrospinota/Tectimicrobiota group</taxon>
        <taxon>Candidatus Tectimicrobiota</taxon>
    </lineage>
</organism>
<dbReference type="AlphaFoldDB" id="A0A932GS67"/>
<sequence>MSDAARWRDPRLLLRVCFFSALSGMDYSFLVSSKYRSFRAMEFMRAIIQYPDLYFNSFRLAATERLV</sequence>
<name>A0A932GS67_UNCTE</name>
<evidence type="ECO:0000313" key="2">
    <source>
        <dbReference type="EMBL" id="MBI3016186.1"/>
    </source>
</evidence>
<reference evidence="2" key="1">
    <citation type="submission" date="2020-07" db="EMBL/GenBank/DDBJ databases">
        <title>Huge and variable diversity of episymbiotic CPR bacteria and DPANN archaea in groundwater ecosystems.</title>
        <authorList>
            <person name="He C.Y."/>
            <person name="Keren R."/>
            <person name="Whittaker M."/>
            <person name="Farag I.F."/>
            <person name="Doudna J."/>
            <person name="Cate J.H.D."/>
            <person name="Banfield J.F."/>
        </authorList>
    </citation>
    <scope>NUCLEOTIDE SEQUENCE</scope>
    <source>
        <strain evidence="2">NC_groundwater_717_Ag_S-0.2um_59_8</strain>
    </source>
</reference>
<protein>
    <submittedName>
        <fullName evidence="2">Uncharacterized protein</fullName>
    </submittedName>
</protein>
<comment type="caution">
    <text evidence="2">The sequence shown here is derived from an EMBL/GenBank/DDBJ whole genome shotgun (WGS) entry which is preliminary data.</text>
</comment>
<gene>
    <name evidence="2" type="ORF">HYY65_14245</name>
</gene>
<proteinExistence type="predicted"/>
<feature type="transmembrane region" description="Helical" evidence="1">
    <location>
        <begin position="12"/>
        <end position="31"/>
    </location>
</feature>
<evidence type="ECO:0000256" key="1">
    <source>
        <dbReference type="SAM" id="Phobius"/>
    </source>
</evidence>
<keyword evidence="1" id="KW-0472">Membrane</keyword>
<keyword evidence="1" id="KW-1133">Transmembrane helix</keyword>
<accession>A0A932GS67</accession>
<dbReference type="EMBL" id="JACPSX010000272">
    <property type="protein sequence ID" value="MBI3016186.1"/>
    <property type="molecule type" value="Genomic_DNA"/>
</dbReference>
<evidence type="ECO:0000313" key="3">
    <source>
        <dbReference type="Proteomes" id="UP000741360"/>
    </source>
</evidence>
<dbReference type="Proteomes" id="UP000741360">
    <property type="component" value="Unassembled WGS sequence"/>
</dbReference>
<keyword evidence="1" id="KW-0812">Transmembrane</keyword>